<keyword evidence="1" id="KW-1133">Transmembrane helix</keyword>
<evidence type="ECO:0000313" key="2">
    <source>
        <dbReference type="EMBL" id="KJB67124.1"/>
    </source>
</evidence>
<dbReference type="Gramene" id="KJB67124">
    <property type="protein sequence ID" value="KJB67124"/>
    <property type="gene ID" value="B456_010G176800"/>
</dbReference>
<keyword evidence="1" id="KW-0812">Transmembrane</keyword>
<protein>
    <submittedName>
        <fullName evidence="2">Uncharacterized protein</fullName>
    </submittedName>
</protein>
<keyword evidence="1" id="KW-0472">Membrane</keyword>
<dbReference type="Proteomes" id="UP000032304">
    <property type="component" value="Chromosome 10"/>
</dbReference>
<dbReference type="EMBL" id="CM001749">
    <property type="protein sequence ID" value="KJB67124.1"/>
    <property type="molecule type" value="Genomic_DNA"/>
</dbReference>
<evidence type="ECO:0000256" key="1">
    <source>
        <dbReference type="SAM" id="Phobius"/>
    </source>
</evidence>
<name>A0A0D2UEB0_GOSRA</name>
<feature type="transmembrane region" description="Helical" evidence="1">
    <location>
        <begin position="6"/>
        <end position="26"/>
    </location>
</feature>
<evidence type="ECO:0000313" key="3">
    <source>
        <dbReference type="Proteomes" id="UP000032304"/>
    </source>
</evidence>
<organism evidence="2 3">
    <name type="scientific">Gossypium raimondii</name>
    <name type="common">Peruvian cotton</name>
    <name type="synonym">Gossypium klotzschianum subsp. raimondii</name>
    <dbReference type="NCBI Taxonomy" id="29730"/>
    <lineage>
        <taxon>Eukaryota</taxon>
        <taxon>Viridiplantae</taxon>
        <taxon>Streptophyta</taxon>
        <taxon>Embryophyta</taxon>
        <taxon>Tracheophyta</taxon>
        <taxon>Spermatophyta</taxon>
        <taxon>Magnoliopsida</taxon>
        <taxon>eudicotyledons</taxon>
        <taxon>Gunneridae</taxon>
        <taxon>Pentapetalae</taxon>
        <taxon>rosids</taxon>
        <taxon>malvids</taxon>
        <taxon>Malvales</taxon>
        <taxon>Malvaceae</taxon>
        <taxon>Malvoideae</taxon>
        <taxon>Gossypium</taxon>
    </lineage>
</organism>
<accession>A0A0D2UEB0</accession>
<gene>
    <name evidence="2" type="ORF">B456_010G176800</name>
</gene>
<dbReference type="AlphaFoldDB" id="A0A0D2UEB0"/>
<keyword evidence="3" id="KW-1185">Reference proteome</keyword>
<sequence>MQIYIYVYTLVPVNLRVIAIIIFPLLNHMKATKNKHLKLDCQKKKRKKKKRRYGRRKIKRRGAKVTFLILHVNLSYLKINKKAQKSRIPCFVSSLTYIHTYIHTYLCKFKRKDSFSLS</sequence>
<proteinExistence type="predicted"/>
<reference evidence="2 3" key="1">
    <citation type="journal article" date="2012" name="Nature">
        <title>Repeated polyploidization of Gossypium genomes and the evolution of spinnable cotton fibres.</title>
        <authorList>
            <person name="Paterson A.H."/>
            <person name="Wendel J.F."/>
            <person name="Gundlach H."/>
            <person name="Guo H."/>
            <person name="Jenkins J."/>
            <person name="Jin D."/>
            <person name="Llewellyn D."/>
            <person name="Showmaker K.C."/>
            <person name="Shu S."/>
            <person name="Udall J."/>
            <person name="Yoo M.J."/>
            <person name="Byers R."/>
            <person name="Chen W."/>
            <person name="Doron-Faigenboim A."/>
            <person name="Duke M.V."/>
            <person name="Gong L."/>
            <person name="Grimwood J."/>
            <person name="Grover C."/>
            <person name="Grupp K."/>
            <person name="Hu G."/>
            <person name="Lee T.H."/>
            <person name="Li J."/>
            <person name="Lin L."/>
            <person name="Liu T."/>
            <person name="Marler B.S."/>
            <person name="Page J.T."/>
            <person name="Roberts A.W."/>
            <person name="Romanel E."/>
            <person name="Sanders W.S."/>
            <person name="Szadkowski E."/>
            <person name="Tan X."/>
            <person name="Tang H."/>
            <person name="Xu C."/>
            <person name="Wang J."/>
            <person name="Wang Z."/>
            <person name="Zhang D."/>
            <person name="Zhang L."/>
            <person name="Ashrafi H."/>
            <person name="Bedon F."/>
            <person name="Bowers J.E."/>
            <person name="Brubaker C.L."/>
            <person name="Chee P.W."/>
            <person name="Das S."/>
            <person name="Gingle A.R."/>
            <person name="Haigler C.H."/>
            <person name="Harker D."/>
            <person name="Hoffmann L.V."/>
            <person name="Hovav R."/>
            <person name="Jones D.C."/>
            <person name="Lemke C."/>
            <person name="Mansoor S."/>
            <person name="ur Rahman M."/>
            <person name="Rainville L.N."/>
            <person name="Rambani A."/>
            <person name="Reddy U.K."/>
            <person name="Rong J.K."/>
            <person name="Saranga Y."/>
            <person name="Scheffler B.E."/>
            <person name="Scheffler J.A."/>
            <person name="Stelly D.M."/>
            <person name="Triplett B.A."/>
            <person name="Van Deynze A."/>
            <person name="Vaslin M.F."/>
            <person name="Waghmare V.N."/>
            <person name="Walford S.A."/>
            <person name="Wright R.J."/>
            <person name="Zaki E.A."/>
            <person name="Zhang T."/>
            <person name="Dennis E.S."/>
            <person name="Mayer K.F."/>
            <person name="Peterson D.G."/>
            <person name="Rokhsar D.S."/>
            <person name="Wang X."/>
            <person name="Schmutz J."/>
        </authorList>
    </citation>
    <scope>NUCLEOTIDE SEQUENCE [LARGE SCALE GENOMIC DNA]</scope>
</reference>